<dbReference type="FunFam" id="3.40.50.720:FF:000080">
    <property type="entry name" value="Thiazole biosynthesis adenylyltransferase ThiF"/>
    <property type="match status" value="1"/>
</dbReference>
<dbReference type="GO" id="GO:0016779">
    <property type="term" value="F:nucleotidyltransferase activity"/>
    <property type="evidence" value="ECO:0007669"/>
    <property type="project" value="UniProtKB-KW"/>
</dbReference>
<dbReference type="STRING" id="695939.SAMN00790413_00163"/>
<dbReference type="InterPro" id="IPR000594">
    <property type="entry name" value="ThiF_NAD_FAD-bd"/>
</dbReference>
<evidence type="ECO:0000256" key="1">
    <source>
        <dbReference type="ARBA" id="ARBA00009919"/>
    </source>
</evidence>
<dbReference type="AlphaFoldDB" id="A0A1W1V605"/>
<evidence type="ECO:0000313" key="4">
    <source>
        <dbReference type="EMBL" id="SMB88753.1"/>
    </source>
</evidence>
<comment type="similarity">
    <text evidence="1">Belongs to the HesA/MoeB/ThiF family.</text>
</comment>
<dbReference type="Gene3D" id="3.40.50.720">
    <property type="entry name" value="NAD(P)-binding Rossmann-like Domain"/>
    <property type="match status" value="1"/>
</dbReference>
<reference evidence="4 5" key="1">
    <citation type="submission" date="2017-04" db="EMBL/GenBank/DDBJ databases">
        <authorList>
            <person name="Afonso C.L."/>
            <person name="Miller P.J."/>
            <person name="Scott M.A."/>
            <person name="Spackman E."/>
            <person name="Goraichik I."/>
            <person name="Dimitrov K.M."/>
            <person name="Suarez D.L."/>
            <person name="Swayne D.E."/>
        </authorList>
    </citation>
    <scope>NUCLEOTIDE SEQUENCE [LARGE SCALE GENOMIC DNA]</scope>
    <source>
        <strain evidence="4 5">KR-140</strain>
    </source>
</reference>
<keyword evidence="4" id="KW-0808">Transferase</keyword>
<keyword evidence="5" id="KW-1185">Reference proteome</keyword>
<organism evidence="4 5">
    <name type="scientific">Deinococcus hopiensis KR-140</name>
    <dbReference type="NCBI Taxonomy" id="695939"/>
    <lineage>
        <taxon>Bacteria</taxon>
        <taxon>Thermotogati</taxon>
        <taxon>Deinococcota</taxon>
        <taxon>Deinococci</taxon>
        <taxon>Deinococcales</taxon>
        <taxon>Deinococcaceae</taxon>
        <taxon>Deinococcus</taxon>
    </lineage>
</organism>
<sequence length="262" mass="27336">MPRAVQSGRARGPRTPTLGGVTAPPLSRAELRRYSRQLLVPEWQGAGAQERLRAAHVLVVGAGGLGGPALLQLVGAGVGRLTIADGDTVDLSNLHRQTHFSAEDVGRLKAEVAAARVQALNPYVQVQTAGWLDAGNAGDLVQGADLVLDATDNFVARYLLADTCRTLGREWVWGAASGTSGMVSVFGPHLGLRDVFPDPGGAESCEEAGVLGPLVVAVGSIMALEALKVLGGVGTPLRGRLWTFDALTARVHVLNLTPPPQR</sequence>
<gene>
    <name evidence="4" type="ORF">SAMN00790413_00163</name>
</gene>
<dbReference type="PANTHER" id="PTHR10953">
    <property type="entry name" value="UBIQUITIN-ACTIVATING ENZYME E1"/>
    <property type="match status" value="1"/>
</dbReference>
<accession>A0A1W1V605</accession>
<protein>
    <submittedName>
        <fullName evidence="4">Adenylyltransferase and sulfurtransferase</fullName>
    </submittedName>
</protein>
<feature type="region of interest" description="Disordered" evidence="2">
    <location>
        <begin position="1"/>
        <end position="23"/>
    </location>
</feature>
<dbReference type="InterPro" id="IPR045886">
    <property type="entry name" value="ThiF/MoeB/HesA"/>
</dbReference>
<dbReference type="PANTHER" id="PTHR10953:SF102">
    <property type="entry name" value="ADENYLYLTRANSFERASE AND SULFURTRANSFERASE MOCS3"/>
    <property type="match status" value="1"/>
</dbReference>
<dbReference type="Pfam" id="PF00899">
    <property type="entry name" value="ThiF"/>
    <property type="match status" value="1"/>
</dbReference>
<proteinExistence type="inferred from homology"/>
<dbReference type="GO" id="GO:0008146">
    <property type="term" value="F:sulfotransferase activity"/>
    <property type="evidence" value="ECO:0007669"/>
    <property type="project" value="TreeGrafter"/>
</dbReference>
<dbReference type="SUPFAM" id="SSF69572">
    <property type="entry name" value="Activating enzymes of the ubiquitin-like proteins"/>
    <property type="match status" value="1"/>
</dbReference>
<dbReference type="CDD" id="cd00757">
    <property type="entry name" value="ThiF_MoeB_HesA_family"/>
    <property type="match status" value="1"/>
</dbReference>
<dbReference type="EMBL" id="FWWU01000009">
    <property type="protein sequence ID" value="SMB88753.1"/>
    <property type="molecule type" value="Genomic_DNA"/>
</dbReference>
<keyword evidence="4" id="KW-0548">Nucleotidyltransferase</keyword>
<dbReference type="OrthoDB" id="9804286at2"/>
<evidence type="ECO:0000256" key="2">
    <source>
        <dbReference type="SAM" id="MobiDB-lite"/>
    </source>
</evidence>
<dbReference type="GO" id="GO:0004792">
    <property type="term" value="F:thiosulfate-cyanide sulfurtransferase activity"/>
    <property type="evidence" value="ECO:0007669"/>
    <property type="project" value="TreeGrafter"/>
</dbReference>
<name>A0A1W1V605_9DEIO</name>
<dbReference type="InterPro" id="IPR035985">
    <property type="entry name" value="Ubiquitin-activating_enz"/>
</dbReference>
<evidence type="ECO:0000313" key="5">
    <source>
        <dbReference type="Proteomes" id="UP000192582"/>
    </source>
</evidence>
<dbReference type="GO" id="GO:0005829">
    <property type="term" value="C:cytosol"/>
    <property type="evidence" value="ECO:0007669"/>
    <property type="project" value="TreeGrafter"/>
</dbReference>
<evidence type="ECO:0000259" key="3">
    <source>
        <dbReference type="Pfam" id="PF00899"/>
    </source>
</evidence>
<feature type="domain" description="THIF-type NAD/FAD binding fold" evidence="3">
    <location>
        <begin position="34"/>
        <end position="257"/>
    </location>
</feature>
<dbReference type="Proteomes" id="UP000192582">
    <property type="component" value="Unassembled WGS sequence"/>
</dbReference>
<dbReference type="GO" id="GO:0008641">
    <property type="term" value="F:ubiquitin-like modifier activating enzyme activity"/>
    <property type="evidence" value="ECO:0007669"/>
    <property type="project" value="InterPro"/>
</dbReference>